<accession>A0ABP8TGJ6</accession>
<name>A0ABP8TGJ6_9ACTN</name>
<dbReference type="EMBL" id="BAABHJ010000004">
    <property type="protein sequence ID" value="GAA4604459.1"/>
    <property type="molecule type" value="Genomic_DNA"/>
</dbReference>
<feature type="signal peptide" evidence="1">
    <location>
        <begin position="1"/>
        <end position="33"/>
    </location>
</feature>
<evidence type="ECO:0000313" key="3">
    <source>
        <dbReference type="Proteomes" id="UP001500212"/>
    </source>
</evidence>
<proteinExistence type="predicted"/>
<comment type="caution">
    <text evidence="2">The sequence shown here is derived from an EMBL/GenBank/DDBJ whole genome shotgun (WGS) entry which is preliminary data.</text>
</comment>
<keyword evidence="3" id="KW-1185">Reference proteome</keyword>
<sequence length="323" mass="32030">MSTLFGGSLMGSFARTAGSVAAAALMGAGVAAASPPSAYAQPVVTVPCSGPAGGAAGLVTAIKNANAAGHGTIRLAANCNYDFTAPTDTSGTRGGDALPIISGDITIIGGPSTHIRRVGGPQFRLFEVFTGARLTIKGIFIEGGDSGVWTGGGILSARGTLVLHKVTLRNNTADNGAGLSNDSGTAVLSYTLVTDNTTIHPSGAGGGGAGIYNDGRLEVKFSQLSFNSANSSGGGVYNELGGTAFFFRSTLDKNTAKIRGGGLLNGVGGRARLVLTLVKANSASDGGGIFRVPDSGPVTLNDSLVIANAPNNCRPVGSVPGCS</sequence>
<dbReference type="InterPro" id="IPR011050">
    <property type="entry name" value="Pectin_lyase_fold/virulence"/>
</dbReference>
<dbReference type="Proteomes" id="UP001500212">
    <property type="component" value="Unassembled WGS sequence"/>
</dbReference>
<feature type="chain" id="PRO_5046420514" description="Polymorphic outer membrane protein" evidence="1">
    <location>
        <begin position="34"/>
        <end position="323"/>
    </location>
</feature>
<reference evidence="3" key="1">
    <citation type="journal article" date="2019" name="Int. J. Syst. Evol. Microbiol.">
        <title>The Global Catalogue of Microorganisms (GCM) 10K type strain sequencing project: providing services to taxonomists for standard genome sequencing and annotation.</title>
        <authorList>
            <consortium name="The Broad Institute Genomics Platform"/>
            <consortium name="The Broad Institute Genome Sequencing Center for Infectious Disease"/>
            <person name="Wu L."/>
            <person name="Ma J."/>
        </authorList>
    </citation>
    <scope>NUCLEOTIDE SEQUENCE [LARGE SCALE GENOMIC DNA]</scope>
    <source>
        <strain evidence="3">JCM 17938</strain>
    </source>
</reference>
<evidence type="ECO:0000313" key="2">
    <source>
        <dbReference type="EMBL" id="GAA4604459.1"/>
    </source>
</evidence>
<protein>
    <recommendedName>
        <fullName evidence="4">Polymorphic outer membrane protein</fullName>
    </recommendedName>
</protein>
<keyword evidence="1" id="KW-0732">Signal</keyword>
<organism evidence="2 3">
    <name type="scientific">Actinoallomurus liliacearum</name>
    <dbReference type="NCBI Taxonomy" id="1080073"/>
    <lineage>
        <taxon>Bacteria</taxon>
        <taxon>Bacillati</taxon>
        <taxon>Actinomycetota</taxon>
        <taxon>Actinomycetes</taxon>
        <taxon>Streptosporangiales</taxon>
        <taxon>Thermomonosporaceae</taxon>
        <taxon>Actinoallomurus</taxon>
    </lineage>
</organism>
<gene>
    <name evidence="2" type="ORF">GCM10023195_15190</name>
</gene>
<evidence type="ECO:0000256" key="1">
    <source>
        <dbReference type="SAM" id="SignalP"/>
    </source>
</evidence>
<dbReference type="SUPFAM" id="SSF51126">
    <property type="entry name" value="Pectin lyase-like"/>
    <property type="match status" value="1"/>
</dbReference>
<evidence type="ECO:0008006" key="4">
    <source>
        <dbReference type="Google" id="ProtNLM"/>
    </source>
</evidence>